<evidence type="ECO:0000256" key="1">
    <source>
        <dbReference type="SAM" id="MobiDB-lite"/>
    </source>
</evidence>
<dbReference type="AlphaFoldDB" id="A0A2S2Q8Y4"/>
<feature type="compositionally biased region" description="Basic residues" evidence="1">
    <location>
        <begin position="82"/>
        <end position="100"/>
    </location>
</feature>
<reference evidence="2" key="1">
    <citation type="submission" date="2018-04" db="EMBL/GenBank/DDBJ databases">
        <title>Transcriptome assembly of Sipha flava.</title>
        <authorList>
            <person name="Scully E.D."/>
            <person name="Geib S.M."/>
            <person name="Palmer N.A."/>
            <person name="Koch K."/>
            <person name="Bradshaw J."/>
            <person name="Heng-Moss T."/>
            <person name="Sarath G."/>
        </authorList>
    </citation>
    <scope>NUCLEOTIDE SEQUENCE</scope>
</reference>
<proteinExistence type="predicted"/>
<protein>
    <submittedName>
        <fullName evidence="2">Uncharacterized protein</fullName>
    </submittedName>
</protein>
<organism evidence="2">
    <name type="scientific">Sipha flava</name>
    <name type="common">yellow sugarcane aphid</name>
    <dbReference type="NCBI Taxonomy" id="143950"/>
    <lineage>
        <taxon>Eukaryota</taxon>
        <taxon>Metazoa</taxon>
        <taxon>Ecdysozoa</taxon>
        <taxon>Arthropoda</taxon>
        <taxon>Hexapoda</taxon>
        <taxon>Insecta</taxon>
        <taxon>Pterygota</taxon>
        <taxon>Neoptera</taxon>
        <taxon>Paraneoptera</taxon>
        <taxon>Hemiptera</taxon>
        <taxon>Sternorrhyncha</taxon>
        <taxon>Aphidomorpha</taxon>
        <taxon>Aphidoidea</taxon>
        <taxon>Aphididae</taxon>
        <taxon>Sipha</taxon>
    </lineage>
</organism>
<gene>
    <name evidence="2" type="ORF">g.80422</name>
</gene>
<feature type="region of interest" description="Disordered" evidence="1">
    <location>
        <begin position="81"/>
        <end position="107"/>
    </location>
</feature>
<sequence>MCVPGGPQQLVTSEGGSGASSCVRFFLLYVLTTHTGVLRGPGDGPFPSRRKHYSTGARKTIGRLKFLSYFDGKRLLNTISRDKRRRDMNHAKSQRRRKGLHGNTILMRLDDDDKTAASTARVHGRTA</sequence>
<dbReference type="EMBL" id="GGMS01004995">
    <property type="protein sequence ID" value="MBY74198.1"/>
    <property type="molecule type" value="Transcribed_RNA"/>
</dbReference>
<name>A0A2S2Q8Y4_9HEMI</name>
<evidence type="ECO:0000313" key="2">
    <source>
        <dbReference type="EMBL" id="MBY74198.1"/>
    </source>
</evidence>
<accession>A0A2S2Q8Y4</accession>